<dbReference type="CDD" id="cd03445">
    <property type="entry name" value="Thioesterase_II_repeat2"/>
    <property type="match status" value="1"/>
</dbReference>
<dbReference type="InterPro" id="IPR049449">
    <property type="entry name" value="TesB_ACOT8-like_N"/>
</dbReference>
<reference evidence="5 6" key="1">
    <citation type="submission" date="2021-03" db="EMBL/GenBank/DDBJ databases">
        <title>Sequencing the genomes of 1000 actinobacteria strains.</title>
        <authorList>
            <person name="Klenk H.-P."/>
        </authorList>
    </citation>
    <scope>NUCLEOTIDE SEQUENCE [LARGE SCALE GENOMIC DNA]</scope>
    <source>
        <strain evidence="5 6">DSM 24221</strain>
    </source>
</reference>
<dbReference type="InterPro" id="IPR003703">
    <property type="entry name" value="Acyl_CoA_thio"/>
</dbReference>
<dbReference type="GO" id="GO:0016787">
    <property type="term" value="F:hydrolase activity"/>
    <property type="evidence" value="ECO:0007669"/>
    <property type="project" value="UniProtKB-KW"/>
</dbReference>
<dbReference type="PANTHER" id="PTHR11066:SF34">
    <property type="entry name" value="ACYL-COENZYME A THIOESTERASE 8"/>
    <property type="match status" value="1"/>
</dbReference>
<evidence type="ECO:0000313" key="5">
    <source>
        <dbReference type="EMBL" id="MBP2435719.1"/>
    </source>
</evidence>
<keyword evidence="6" id="KW-1185">Reference proteome</keyword>
<name>A0ABS4ZEK9_9MICO</name>
<dbReference type="SUPFAM" id="SSF54637">
    <property type="entry name" value="Thioesterase/thiol ester dehydrase-isomerase"/>
    <property type="match status" value="2"/>
</dbReference>
<feature type="domain" description="Acyl-CoA thioesterase-like C-terminal" evidence="4">
    <location>
        <begin position="133"/>
        <end position="279"/>
    </location>
</feature>
<evidence type="ECO:0000259" key="4">
    <source>
        <dbReference type="Pfam" id="PF20789"/>
    </source>
</evidence>
<proteinExistence type="inferred from homology"/>
<evidence type="ECO:0000256" key="2">
    <source>
        <dbReference type="ARBA" id="ARBA00022801"/>
    </source>
</evidence>
<dbReference type="Gene3D" id="2.40.160.210">
    <property type="entry name" value="Acyl-CoA thioesterase, double hotdog domain"/>
    <property type="match status" value="1"/>
</dbReference>
<dbReference type="Proteomes" id="UP001519362">
    <property type="component" value="Unassembled WGS sequence"/>
</dbReference>
<feature type="domain" description="Acyl-CoA thioesterase-like N-terminal HotDog" evidence="3">
    <location>
        <begin position="33"/>
        <end position="115"/>
    </location>
</feature>
<dbReference type="PANTHER" id="PTHR11066">
    <property type="entry name" value="ACYL-COA THIOESTERASE"/>
    <property type="match status" value="1"/>
</dbReference>
<organism evidence="5 6">
    <name type="scientific">Microbacterium amylolyticum</name>
    <dbReference type="NCBI Taxonomy" id="936337"/>
    <lineage>
        <taxon>Bacteria</taxon>
        <taxon>Bacillati</taxon>
        <taxon>Actinomycetota</taxon>
        <taxon>Actinomycetes</taxon>
        <taxon>Micrococcales</taxon>
        <taxon>Microbacteriaceae</taxon>
        <taxon>Microbacterium</taxon>
    </lineage>
</organism>
<gene>
    <name evidence="5" type="ORF">JOF34_000305</name>
</gene>
<evidence type="ECO:0000256" key="1">
    <source>
        <dbReference type="ARBA" id="ARBA00006538"/>
    </source>
</evidence>
<evidence type="ECO:0000313" key="6">
    <source>
        <dbReference type="Proteomes" id="UP001519362"/>
    </source>
</evidence>
<dbReference type="EC" id="3.1.2.-" evidence="5"/>
<sequence>MAEAELPSDPIAMLLGVLDIQRTGEDTFTGISHPMPNGRVFGGQVVAQGVAAAMRTVADDRFPHSLHGYFLRPGSVEIPIDFSVERIHDGRSFSRRRVQASQNATPIFSAIASFQDIDPGMEHQLAMPDVTAPEELRSAEDVLGERAGLLRRSPIESRHVGGSIYFEVDEVRPDQATWMRIRQPLADDPRLHSAVLAYMSDFTIQEATLRANGVPWRTRGLRTASLDHALWWHRPARVDEWLLYAAESPTSQGGRGMNTGRIYSRNGELVASVAQETMVRTPDYP</sequence>
<keyword evidence="2 5" id="KW-0378">Hydrolase</keyword>
<dbReference type="InterPro" id="IPR029069">
    <property type="entry name" value="HotDog_dom_sf"/>
</dbReference>
<protein>
    <submittedName>
        <fullName evidence="5">Acyl-CoA thioesterase-2</fullName>
        <ecNumber evidence="5">3.1.2.-</ecNumber>
    </submittedName>
</protein>
<dbReference type="Pfam" id="PF13622">
    <property type="entry name" value="4HBT_3"/>
    <property type="match status" value="1"/>
</dbReference>
<comment type="similarity">
    <text evidence="1">Belongs to the C/M/P thioester hydrolase family.</text>
</comment>
<dbReference type="Pfam" id="PF20789">
    <property type="entry name" value="4HBT_3C"/>
    <property type="match status" value="1"/>
</dbReference>
<comment type="caution">
    <text evidence="5">The sequence shown here is derived from an EMBL/GenBank/DDBJ whole genome shotgun (WGS) entry which is preliminary data.</text>
</comment>
<dbReference type="InterPro" id="IPR049450">
    <property type="entry name" value="ACOT8-like_C"/>
</dbReference>
<dbReference type="EMBL" id="JAGIOL010000001">
    <property type="protein sequence ID" value="MBP2435719.1"/>
    <property type="molecule type" value="Genomic_DNA"/>
</dbReference>
<dbReference type="InterPro" id="IPR042171">
    <property type="entry name" value="Acyl-CoA_hotdog"/>
</dbReference>
<accession>A0ABS4ZEK9</accession>
<dbReference type="CDD" id="cd03444">
    <property type="entry name" value="Thioesterase_II_repeat1"/>
    <property type="match status" value="1"/>
</dbReference>
<evidence type="ECO:0000259" key="3">
    <source>
        <dbReference type="Pfam" id="PF13622"/>
    </source>
</evidence>